<dbReference type="OrthoDB" id="7764375at2"/>
<dbReference type="Gene3D" id="1.20.1250.20">
    <property type="entry name" value="MFS general substrate transporter like domains"/>
    <property type="match status" value="1"/>
</dbReference>
<dbReference type="Pfam" id="PF06532">
    <property type="entry name" value="NrsF"/>
    <property type="match status" value="1"/>
</dbReference>
<keyword evidence="1" id="KW-1133">Transmembrane helix</keyword>
<dbReference type="Proteomes" id="UP000012488">
    <property type="component" value="Chromosome"/>
</dbReference>
<proteinExistence type="predicted"/>
<dbReference type="InterPro" id="IPR036259">
    <property type="entry name" value="MFS_trans_sf"/>
</dbReference>
<feature type="transmembrane region" description="Helical" evidence="1">
    <location>
        <begin position="59"/>
        <end position="80"/>
    </location>
</feature>
<feature type="transmembrane region" description="Helical" evidence="1">
    <location>
        <begin position="193"/>
        <end position="214"/>
    </location>
</feature>
<reference evidence="2 3" key="1">
    <citation type="journal article" date="2012" name="Genet. Mol. Biol.">
        <title>Analysis of 16S rRNA and mxaF genes revealing insights into Methylobacterium niche-specific plant association.</title>
        <authorList>
            <person name="Dourado M.N."/>
            <person name="Andreote F.D."/>
            <person name="Dini-Andreote F."/>
            <person name="Conti R."/>
            <person name="Araujo J.M."/>
            <person name="Araujo W.L."/>
        </authorList>
    </citation>
    <scope>NUCLEOTIDE SEQUENCE [LARGE SCALE GENOMIC DNA]</scope>
    <source>
        <strain evidence="2 3">SR1.6/6</strain>
    </source>
</reference>
<feature type="transmembrane region" description="Helical" evidence="1">
    <location>
        <begin position="163"/>
        <end position="181"/>
    </location>
</feature>
<reference evidence="2 3" key="2">
    <citation type="journal article" date="2013" name="Genome Announc.">
        <title>Draft Genome Sequence of Methylobacterium mesophilicum Strain SR1.6/6, Isolated from Citrus sinensis.</title>
        <authorList>
            <person name="Marinho Almeida D."/>
            <person name="Dini-Andreote F."/>
            <person name="Camargo Neves A.A."/>
            <person name="Juca Ramos R.T."/>
            <person name="Andreote F.D."/>
            <person name="Carneiro A.R."/>
            <person name="Oliveira de Souza Lima A."/>
            <person name="Caracciolo Gomes de Sa P.H."/>
            <person name="Ribeiro Barbosa M.S."/>
            <person name="Araujo W.L."/>
            <person name="Silva A."/>
        </authorList>
    </citation>
    <scope>NUCLEOTIDE SEQUENCE [LARGE SCALE GENOMIC DNA]</scope>
    <source>
        <strain evidence="2 3">SR1.6/6</strain>
    </source>
</reference>
<protein>
    <submittedName>
        <fullName evidence="2">DUF1109 domain-containing protein</fullName>
    </submittedName>
</protein>
<feature type="transmembrane region" description="Helical" evidence="1">
    <location>
        <begin position="92"/>
        <end position="113"/>
    </location>
</feature>
<organism evidence="2 3">
    <name type="scientific">Methylobacterium mesophilicum SR1.6/6</name>
    <dbReference type="NCBI Taxonomy" id="908290"/>
    <lineage>
        <taxon>Bacteria</taxon>
        <taxon>Pseudomonadati</taxon>
        <taxon>Pseudomonadota</taxon>
        <taxon>Alphaproteobacteria</taxon>
        <taxon>Hyphomicrobiales</taxon>
        <taxon>Methylobacteriaceae</taxon>
        <taxon>Methylobacterium</taxon>
    </lineage>
</organism>
<feature type="transmembrane region" description="Helical" evidence="1">
    <location>
        <begin position="133"/>
        <end position="151"/>
    </location>
</feature>
<evidence type="ECO:0000313" key="2">
    <source>
        <dbReference type="EMBL" id="QGY02963.1"/>
    </source>
</evidence>
<dbReference type="AlphaFoldDB" id="A0A6B9FK94"/>
<dbReference type="EMBL" id="CP043538">
    <property type="protein sequence ID" value="QGY02963.1"/>
    <property type="molecule type" value="Genomic_DNA"/>
</dbReference>
<dbReference type="KEGG" id="mmes:MMSR116_14545"/>
<gene>
    <name evidence="2" type="ORF">MMSR116_14545</name>
</gene>
<evidence type="ECO:0000313" key="3">
    <source>
        <dbReference type="Proteomes" id="UP000012488"/>
    </source>
</evidence>
<dbReference type="RefSeq" id="WP_010682436.1">
    <property type="nucleotide sequence ID" value="NZ_CP043538.1"/>
</dbReference>
<keyword evidence="1" id="KW-0472">Membrane</keyword>
<keyword evidence="1" id="KW-0812">Transmembrane</keyword>
<dbReference type="InterPro" id="IPR009495">
    <property type="entry name" value="NrsF"/>
</dbReference>
<feature type="transmembrane region" description="Helical" evidence="1">
    <location>
        <begin position="28"/>
        <end position="47"/>
    </location>
</feature>
<sequence>MKTDELIGLLGSSFENEPARTPWMTRRLGLAVAVGAGAALCLALAVLGVRPGLTETRPLVFLAFKFVFAAAVGGLALRYLARAARPGGESRVHLGVAALPFVAVAALAGASLAMTPREHWHGLISGHTWLECLVSIPLIAVVPFAVVTWAVRRFGAPTDLVRAGALVGLASGAVSALGYSLHCMDDTVPFVAVWYGGTIALCTLAGALLGPRLLRW</sequence>
<name>A0A6B9FK94_9HYPH</name>
<evidence type="ECO:0000256" key="1">
    <source>
        <dbReference type="SAM" id="Phobius"/>
    </source>
</evidence>
<accession>A0A6B9FK94</accession>